<dbReference type="PANTHER" id="PTHR45418:SF1">
    <property type="entry name" value="CANCER_TESTIS ANTIGEN 55"/>
    <property type="match status" value="1"/>
</dbReference>
<dbReference type="Proteomes" id="UP000594262">
    <property type="component" value="Unplaced"/>
</dbReference>
<reference evidence="17" key="1">
    <citation type="submission" date="2021-01" db="UniProtKB">
        <authorList>
            <consortium name="EnsemblMetazoa"/>
        </authorList>
    </citation>
    <scope>IDENTIFICATION</scope>
</reference>
<dbReference type="AlphaFoldDB" id="A0A7M5V869"/>
<dbReference type="GO" id="GO:0031047">
    <property type="term" value="P:regulatory ncRNA-mediated gene silencing"/>
    <property type="evidence" value="ECO:0007669"/>
    <property type="project" value="UniProtKB-KW"/>
</dbReference>
<dbReference type="GO" id="GO:0036464">
    <property type="term" value="C:cytoplasmic ribonucleoprotein granule"/>
    <property type="evidence" value="ECO:0007669"/>
    <property type="project" value="UniProtKB-SubCell"/>
</dbReference>
<organism evidence="17 18">
    <name type="scientific">Clytia hemisphaerica</name>
    <dbReference type="NCBI Taxonomy" id="252671"/>
    <lineage>
        <taxon>Eukaryota</taxon>
        <taxon>Metazoa</taxon>
        <taxon>Cnidaria</taxon>
        <taxon>Hydrozoa</taxon>
        <taxon>Hydroidolina</taxon>
        <taxon>Leptothecata</taxon>
        <taxon>Obeliida</taxon>
        <taxon>Clytiidae</taxon>
        <taxon>Clytia</taxon>
    </lineage>
</organism>
<dbReference type="Gene3D" id="3.40.50.300">
    <property type="entry name" value="P-loop containing nucleotide triphosphate hydrolases"/>
    <property type="match status" value="2"/>
</dbReference>
<dbReference type="InterPro" id="IPR027417">
    <property type="entry name" value="P-loop_NTPase"/>
</dbReference>
<evidence type="ECO:0000256" key="8">
    <source>
        <dbReference type="ARBA" id="ARBA00022840"/>
    </source>
</evidence>
<evidence type="ECO:0000256" key="2">
    <source>
        <dbReference type="ARBA" id="ARBA00005601"/>
    </source>
</evidence>
<feature type="region of interest" description="Disordered" evidence="12">
    <location>
        <begin position="1133"/>
        <end position="1175"/>
    </location>
</feature>
<keyword evidence="10" id="KW-0943">RNA-mediated gene silencing</keyword>
<dbReference type="Pfam" id="PF13087">
    <property type="entry name" value="AAA_12"/>
    <property type="match status" value="1"/>
</dbReference>
<dbReference type="GeneID" id="136818475"/>
<dbReference type="CDD" id="cd18808">
    <property type="entry name" value="SF1_C_Upf1"/>
    <property type="match status" value="1"/>
</dbReference>
<keyword evidence="5" id="KW-0547">Nucleotide-binding</keyword>
<keyword evidence="9" id="KW-0694">RNA-binding</keyword>
<protein>
    <recommendedName>
        <fullName evidence="3">RNA helicase</fullName>
        <ecNumber evidence="3">3.6.4.13</ecNumber>
    </recommendedName>
</protein>
<evidence type="ECO:0000256" key="11">
    <source>
        <dbReference type="ARBA" id="ARBA00047984"/>
    </source>
</evidence>
<dbReference type="InterPro" id="IPR049080">
    <property type="entry name" value="MOV-10-like_beta-barrel"/>
</dbReference>
<evidence type="ECO:0000259" key="15">
    <source>
        <dbReference type="Pfam" id="PF14444"/>
    </source>
</evidence>
<evidence type="ECO:0000313" key="17">
    <source>
        <dbReference type="EnsemblMetazoa" id="CLYHEMP011311.1"/>
    </source>
</evidence>
<feature type="domain" description="S1-like RNA binding" evidence="15">
    <location>
        <begin position="83"/>
        <end position="128"/>
    </location>
</feature>
<dbReference type="GO" id="GO:0003724">
    <property type="term" value="F:RNA helicase activity"/>
    <property type="evidence" value="ECO:0007669"/>
    <property type="project" value="UniProtKB-EC"/>
</dbReference>
<evidence type="ECO:0000259" key="14">
    <source>
        <dbReference type="Pfam" id="PF13087"/>
    </source>
</evidence>
<dbReference type="InterPro" id="IPR041679">
    <property type="entry name" value="DNA2/NAM7-like_C"/>
</dbReference>
<dbReference type="EnsemblMetazoa" id="CLYHEMT011311.1">
    <property type="protein sequence ID" value="CLYHEMP011311.1"/>
    <property type="gene ID" value="CLYHEMG011311"/>
</dbReference>
<accession>A0A7M5V869</accession>
<comment type="similarity">
    <text evidence="2">Belongs to the DNA2/NAM7 helicase family. SDE3 subfamily.</text>
</comment>
<evidence type="ECO:0000256" key="9">
    <source>
        <dbReference type="ARBA" id="ARBA00022884"/>
    </source>
</evidence>
<keyword evidence="18" id="KW-1185">Reference proteome</keyword>
<dbReference type="GO" id="GO:0003723">
    <property type="term" value="F:RNA binding"/>
    <property type="evidence" value="ECO:0007669"/>
    <property type="project" value="UniProtKB-KW"/>
</dbReference>
<keyword evidence="7" id="KW-0347">Helicase</keyword>
<evidence type="ECO:0000313" key="18">
    <source>
        <dbReference type="Proteomes" id="UP000594262"/>
    </source>
</evidence>
<comment type="subcellular location">
    <subcellularLocation>
        <location evidence="1">Cytoplasm</location>
        <location evidence="1">Cytoplasmic ribonucleoprotein granule</location>
    </subcellularLocation>
</comment>
<evidence type="ECO:0000256" key="12">
    <source>
        <dbReference type="SAM" id="MobiDB-lite"/>
    </source>
</evidence>
<evidence type="ECO:0000256" key="7">
    <source>
        <dbReference type="ARBA" id="ARBA00022806"/>
    </source>
</evidence>
<comment type="catalytic activity">
    <reaction evidence="11">
        <text>ATP + H2O = ADP + phosphate + H(+)</text>
        <dbReference type="Rhea" id="RHEA:13065"/>
        <dbReference type="ChEBI" id="CHEBI:15377"/>
        <dbReference type="ChEBI" id="CHEBI:15378"/>
        <dbReference type="ChEBI" id="CHEBI:30616"/>
        <dbReference type="ChEBI" id="CHEBI:43474"/>
        <dbReference type="ChEBI" id="CHEBI:456216"/>
        <dbReference type="EC" id="3.6.4.13"/>
    </reaction>
</comment>
<evidence type="ECO:0000259" key="16">
    <source>
        <dbReference type="Pfam" id="PF21634"/>
    </source>
</evidence>
<evidence type="ECO:0000256" key="6">
    <source>
        <dbReference type="ARBA" id="ARBA00022801"/>
    </source>
</evidence>
<keyword evidence="6" id="KW-0378">Hydrolase</keyword>
<dbReference type="GO" id="GO:0016787">
    <property type="term" value="F:hydrolase activity"/>
    <property type="evidence" value="ECO:0007669"/>
    <property type="project" value="UniProtKB-KW"/>
</dbReference>
<dbReference type="Pfam" id="PF14444">
    <property type="entry name" value="S1-like"/>
    <property type="match status" value="1"/>
</dbReference>
<proteinExistence type="inferred from homology"/>
<name>A0A7M5V869_9CNID</name>
<dbReference type="EC" id="3.6.4.13" evidence="3"/>
<feature type="domain" description="DNA2/NAM7 helicase-like C-terminal" evidence="14">
    <location>
        <begin position="883"/>
        <end position="1078"/>
    </location>
</feature>
<dbReference type="OrthoDB" id="6513042at2759"/>
<dbReference type="InterPro" id="IPR025223">
    <property type="entry name" value="S1-like_RNA-bd_dom"/>
</dbReference>
<dbReference type="Pfam" id="PF13086">
    <property type="entry name" value="AAA_11"/>
    <property type="match status" value="2"/>
</dbReference>
<keyword evidence="4" id="KW-0963">Cytoplasm</keyword>
<dbReference type="RefSeq" id="XP_066930910.1">
    <property type="nucleotide sequence ID" value="XM_067074809.1"/>
</dbReference>
<evidence type="ECO:0000256" key="1">
    <source>
        <dbReference type="ARBA" id="ARBA00004331"/>
    </source>
</evidence>
<evidence type="ECO:0000256" key="4">
    <source>
        <dbReference type="ARBA" id="ARBA00022490"/>
    </source>
</evidence>
<feature type="compositionally biased region" description="Basic and acidic residues" evidence="12">
    <location>
        <begin position="1152"/>
        <end position="1168"/>
    </location>
</feature>
<evidence type="ECO:0000256" key="5">
    <source>
        <dbReference type="ARBA" id="ARBA00022741"/>
    </source>
</evidence>
<keyword evidence="8" id="KW-0067">ATP-binding</keyword>
<feature type="compositionally biased region" description="Polar residues" evidence="12">
    <location>
        <begin position="1223"/>
        <end position="1233"/>
    </location>
</feature>
<feature type="domain" description="DNA2/NAM7 helicase helicase" evidence="13">
    <location>
        <begin position="672"/>
        <end position="760"/>
    </location>
</feature>
<feature type="compositionally biased region" description="Acidic residues" evidence="12">
    <location>
        <begin position="1133"/>
        <end position="1148"/>
    </location>
</feature>
<sequence length="1273" mass="144293">MFSNVIRYVASYITGGSLNEEVSSDEKDTGGKFITDSNDTDETPEPDCNQTNKLEEDIVEPAEGNGQQTNNSSGDTSNALEQTLYGTVTSFFNTRGLINDEIYFSQQVVIGSDHPKVGDNVVVKASRSHKAGGWVATSVQITALWDIDDDEETQAKPVKDNIIGTVIKLYGNMVQIKATIDFQVPISKFKTGYRPFNGDWINIEIWNKGDEFQVSGIQVNDIISISPLREKKITGTVTDIQSRNGVINSEVYFSFAICKRGTFYKKGDKVTAMVIESKQTQGNWRAVYIEHIKKEEKEDEPRTPKDVSLKNIFNGISIAKELAFGDINLGERQKKTIFIRNQGQKPVTFQSLNLSIPVPGFLFKLKNRGHRNSRNNRDLHMLSPNLILNPGEKKELPVEFIPSNIGKVEFNVTFHFDTFELETLVKANIVDSIQQEMQREITPFKAPQTFFGKKVNASFADATSVIPGQRLVRKKKVFLPNKLARYPIPNHVKTCLMNLDGDIELLVPELAQPLHISNYTRKLSTLLYAEEIKMEAEMRQFDLFQVILRKSHEYLTLDVPGLAEGRPSLLLGDRVVVQYHGQANSPTYEGFIHEIQAETILLKFDNHFHETYEHQYVDAQFHFNRTPLRRCHQAIEHAMTMGEETLFPSKLEEKEPLIQITEDDMVYFNKRLNERQRKAVHRIVCARGRPIPYVLFGPPGTGKSVTVVESILQVFKRISHSRILACAPSNSAADLIAERLHLSGHVSKRDMVRMNAFQRSKINLPECIEPYCTSDTDDLHFVSRHRIIIATCNMAGYLYSFDLKVGHFTHIFVDEAGQSTEPECMIPAGFAAGSEESQIILAGDPYQLGPVLRSDISQDYGLNISLLERLCNSPLYQRDEETYKDSGCYNPLLVTKLINNYRSHSSLLHLPSSLFYHHELVAHAEDSLVKHFEGSRLLPNPKVPFIFHGVRAEDFREGDSPSWFNPAEAVEVIKYVQTIMRIYPNRFDVSDIGIITPYRKQVEKIRVLLDRFDLSAIKVGSVEEFQGQERQIIIISTVRSTEDFVAFDCRHNIGFLSNPKRFNVSITRAQSLMVIVGNPIVLCYDAYWCAIIQYAVLNDCYKGCNLPPLDNDIVKENFQKALVMLDAFNAAETEETNSGNDDDNDEINVSEGDEKKENVGEDGERNDFSDSEDDDDVVIESVEDMEEKQESSLQRDLHDVMLEASEKQDEIYLKDNTMQSESGIIINSSMSQRHQNKTFEFSHERSRSDSNSSSKSSRRTNALLDSLNASSKK</sequence>
<evidence type="ECO:0000256" key="3">
    <source>
        <dbReference type="ARBA" id="ARBA00012552"/>
    </source>
</evidence>
<evidence type="ECO:0000259" key="13">
    <source>
        <dbReference type="Pfam" id="PF13086"/>
    </source>
</evidence>
<dbReference type="InterPro" id="IPR041677">
    <property type="entry name" value="DNA2/NAM7_AAA_11"/>
</dbReference>
<dbReference type="GO" id="GO:0005524">
    <property type="term" value="F:ATP binding"/>
    <property type="evidence" value="ECO:0007669"/>
    <property type="project" value="UniProtKB-KW"/>
</dbReference>
<feature type="region of interest" description="Disordered" evidence="12">
    <location>
        <begin position="1223"/>
        <end position="1273"/>
    </location>
</feature>
<dbReference type="CDD" id="cd18078">
    <property type="entry name" value="DEXXQc_Mov10L1"/>
    <property type="match status" value="1"/>
</dbReference>
<dbReference type="InterPro" id="IPR047187">
    <property type="entry name" value="SF1_C_Upf1"/>
</dbReference>
<dbReference type="Pfam" id="PF21634">
    <property type="entry name" value="MOV-10_beta-barrel"/>
    <property type="match status" value="1"/>
</dbReference>
<feature type="region of interest" description="Disordered" evidence="12">
    <location>
        <begin position="20"/>
        <end position="50"/>
    </location>
</feature>
<dbReference type="InterPro" id="IPR013783">
    <property type="entry name" value="Ig-like_fold"/>
</dbReference>
<dbReference type="SUPFAM" id="SSF52540">
    <property type="entry name" value="P-loop containing nucleoside triphosphate hydrolases"/>
    <property type="match status" value="1"/>
</dbReference>
<feature type="domain" description="DNA2/NAM7 helicase helicase" evidence="13">
    <location>
        <begin position="780"/>
        <end position="854"/>
    </location>
</feature>
<feature type="domain" description="Helicase MOV-10-like beta-barrel" evidence="16">
    <location>
        <begin position="546"/>
        <end position="615"/>
    </location>
</feature>
<dbReference type="FunFam" id="3.40.50.300:FF:000608">
    <property type="entry name" value="Mov10 RISC complex RNA helicase"/>
    <property type="match status" value="1"/>
</dbReference>
<dbReference type="PANTHER" id="PTHR45418">
    <property type="entry name" value="CANCER/TESTIS ANTIGEN 55"/>
    <property type="match status" value="1"/>
</dbReference>
<evidence type="ECO:0000256" key="10">
    <source>
        <dbReference type="ARBA" id="ARBA00023158"/>
    </source>
</evidence>
<dbReference type="Gene3D" id="2.60.40.10">
    <property type="entry name" value="Immunoglobulins"/>
    <property type="match status" value="1"/>
</dbReference>